<evidence type="ECO:0000313" key="2">
    <source>
        <dbReference type="Proteomes" id="UP001500320"/>
    </source>
</evidence>
<organism evidence="1 2">
    <name type="scientific">Planomonospora alba</name>
    <dbReference type="NCBI Taxonomy" id="161354"/>
    <lineage>
        <taxon>Bacteria</taxon>
        <taxon>Bacillati</taxon>
        <taxon>Actinomycetota</taxon>
        <taxon>Actinomycetes</taxon>
        <taxon>Streptosporangiales</taxon>
        <taxon>Streptosporangiaceae</taxon>
        <taxon>Planomonospora</taxon>
    </lineage>
</organism>
<accession>A0ABP6N556</accession>
<name>A0ABP6N556_9ACTN</name>
<dbReference type="Proteomes" id="UP001500320">
    <property type="component" value="Unassembled WGS sequence"/>
</dbReference>
<proteinExistence type="predicted"/>
<protein>
    <submittedName>
        <fullName evidence="1">Uncharacterized protein</fullName>
    </submittedName>
</protein>
<dbReference type="EMBL" id="BAAAUT010000021">
    <property type="protein sequence ID" value="GAA3136840.1"/>
    <property type="molecule type" value="Genomic_DNA"/>
</dbReference>
<keyword evidence="2" id="KW-1185">Reference proteome</keyword>
<evidence type="ECO:0000313" key="1">
    <source>
        <dbReference type="EMBL" id="GAA3136840.1"/>
    </source>
</evidence>
<dbReference type="RefSeq" id="WP_344859757.1">
    <property type="nucleotide sequence ID" value="NZ_BAAAUT010000021.1"/>
</dbReference>
<reference evidence="2" key="1">
    <citation type="journal article" date="2019" name="Int. J. Syst. Evol. Microbiol.">
        <title>The Global Catalogue of Microorganisms (GCM) 10K type strain sequencing project: providing services to taxonomists for standard genome sequencing and annotation.</title>
        <authorList>
            <consortium name="The Broad Institute Genomics Platform"/>
            <consortium name="The Broad Institute Genome Sequencing Center for Infectious Disease"/>
            <person name="Wu L."/>
            <person name="Ma J."/>
        </authorList>
    </citation>
    <scope>NUCLEOTIDE SEQUENCE [LARGE SCALE GENOMIC DNA]</scope>
    <source>
        <strain evidence="2">JCM 9373</strain>
    </source>
</reference>
<comment type="caution">
    <text evidence="1">The sequence shown here is derived from an EMBL/GenBank/DDBJ whole genome shotgun (WGS) entry which is preliminary data.</text>
</comment>
<sequence length="76" mass="8552">MKEHIGTVADRVGVDVQAREDGTKVVVFRFVHDDGYGNTHRVVEAVKPDARLSELIDRLCSIEEEFGLIEPREGDE</sequence>
<gene>
    <name evidence="1" type="ORF">GCM10010466_29570</name>
</gene>